<dbReference type="SUPFAM" id="SSF63380">
    <property type="entry name" value="Riboflavin synthase domain-like"/>
    <property type="match status" value="1"/>
</dbReference>
<dbReference type="HAMAP" id="MF_03178">
    <property type="entry name" value="NDOR1"/>
    <property type="match status" value="1"/>
</dbReference>
<evidence type="ECO:0000259" key="11">
    <source>
        <dbReference type="PROSITE" id="PS50902"/>
    </source>
</evidence>
<evidence type="ECO:0000256" key="9">
    <source>
        <dbReference type="HAMAP-Rule" id="MF_03178"/>
    </source>
</evidence>
<evidence type="ECO:0000256" key="6">
    <source>
        <dbReference type="ARBA" id="ARBA00022827"/>
    </source>
</evidence>
<feature type="region of interest" description="Disordered" evidence="10">
    <location>
        <begin position="1"/>
        <end position="26"/>
    </location>
</feature>
<dbReference type="AlphaFoldDB" id="A0AAN6FW05"/>
<dbReference type="GO" id="GO:0016651">
    <property type="term" value="F:oxidoreductase activity, acting on NAD(P)H"/>
    <property type="evidence" value="ECO:0007669"/>
    <property type="project" value="UniProtKB-UniRule"/>
</dbReference>
<feature type="binding site" evidence="9">
    <location>
        <begin position="119"/>
        <end position="122"/>
    </location>
    <ligand>
        <name>FMN</name>
        <dbReference type="ChEBI" id="CHEBI:58210"/>
    </ligand>
</feature>
<dbReference type="InterPro" id="IPR023173">
    <property type="entry name" value="NADPH_Cyt_P450_Rdtase_alpha"/>
</dbReference>
<comment type="caution">
    <text evidence="9">Lacks conserved residue(s) required for the propagation of feature annotation.</text>
</comment>
<dbReference type="GO" id="GO:0010181">
    <property type="term" value="F:FMN binding"/>
    <property type="evidence" value="ECO:0007669"/>
    <property type="project" value="UniProtKB-UniRule"/>
</dbReference>
<feature type="binding site" evidence="9">
    <location>
        <begin position="645"/>
        <end position="649"/>
    </location>
    <ligand>
        <name>NADP(+)</name>
        <dbReference type="ChEBI" id="CHEBI:58349"/>
    </ligand>
</feature>
<evidence type="ECO:0000256" key="3">
    <source>
        <dbReference type="ARBA" id="ARBA00022490"/>
    </source>
</evidence>
<dbReference type="Gene3D" id="3.40.50.80">
    <property type="entry name" value="Nucleotide-binding domain of ferredoxin-NADP reductase (FNR) module"/>
    <property type="match status" value="1"/>
</dbReference>
<name>A0AAN6FW05_9PEZI</name>
<dbReference type="EMBL" id="JASUXU010000007">
    <property type="protein sequence ID" value="KAK0325454.1"/>
    <property type="molecule type" value="Genomic_DNA"/>
</dbReference>
<comment type="catalytic activity">
    <reaction evidence="9">
        <text>2 oxidized [2Fe-2S]-[protein] + NADPH = 2 reduced [2Fe-2S]-[protein] + NADP(+) + H(+)</text>
        <dbReference type="Rhea" id="RHEA:67716"/>
        <dbReference type="Rhea" id="RHEA-COMP:17327"/>
        <dbReference type="Rhea" id="RHEA-COMP:17328"/>
        <dbReference type="ChEBI" id="CHEBI:15378"/>
        <dbReference type="ChEBI" id="CHEBI:33737"/>
        <dbReference type="ChEBI" id="CHEBI:33738"/>
        <dbReference type="ChEBI" id="CHEBI:57783"/>
        <dbReference type="ChEBI" id="CHEBI:58349"/>
    </reaction>
</comment>
<dbReference type="PRINTS" id="PR00369">
    <property type="entry name" value="FLAVODOXIN"/>
</dbReference>
<evidence type="ECO:0000256" key="7">
    <source>
        <dbReference type="ARBA" id="ARBA00022857"/>
    </source>
</evidence>
<protein>
    <recommendedName>
        <fullName evidence="9">NADPH-dependent diflavin oxidoreductase 1</fullName>
        <ecNumber evidence="9">1.18.1.-</ecNumber>
    </recommendedName>
    <alternativeName>
        <fullName evidence="9">NADPH-dependent FMN and FAD-containing oxidoreductase</fullName>
    </alternativeName>
</protein>
<feature type="binding site" evidence="9">
    <location>
        <position position="723"/>
    </location>
    <ligand>
        <name>FAD</name>
        <dbReference type="ChEBI" id="CHEBI:57692"/>
    </ligand>
</feature>
<comment type="similarity">
    <text evidence="9">In the C-terminal section; belongs to the flavoprotein pyridine nucleotide cytochrome reductase family.</text>
</comment>
<comment type="subunit">
    <text evidence="9">Interacts with DRE2; as part of the cytosolic iron-sulfur (Fe-S) protein assembly (CIA) machinery.</text>
</comment>
<feature type="binding site" evidence="9">
    <location>
        <begin position="72"/>
        <end position="77"/>
    </location>
    <ligand>
        <name>FMN</name>
        <dbReference type="ChEBI" id="CHEBI:58210"/>
    </ligand>
</feature>
<organism evidence="13 14">
    <name type="scientific">Friedmanniomyces endolithicus</name>
    <dbReference type="NCBI Taxonomy" id="329885"/>
    <lineage>
        <taxon>Eukaryota</taxon>
        <taxon>Fungi</taxon>
        <taxon>Dikarya</taxon>
        <taxon>Ascomycota</taxon>
        <taxon>Pezizomycotina</taxon>
        <taxon>Dothideomycetes</taxon>
        <taxon>Dothideomycetidae</taxon>
        <taxon>Mycosphaerellales</taxon>
        <taxon>Teratosphaeriaceae</taxon>
        <taxon>Friedmanniomyces</taxon>
    </lineage>
</organism>
<dbReference type="SUPFAM" id="SSF52218">
    <property type="entry name" value="Flavoproteins"/>
    <property type="match status" value="1"/>
</dbReference>
<dbReference type="InterPro" id="IPR017927">
    <property type="entry name" value="FAD-bd_FR_type"/>
</dbReference>
<dbReference type="PRINTS" id="PR00371">
    <property type="entry name" value="FPNCR"/>
</dbReference>
<evidence type="ECO:0000256" key="5">
    <source>
        <dbReference type="ARBA" id="ARBA00022643"/>
    </source>
</evidence>
<dbReference type="GO" id="GO:0050661">
    <property type="term" value="F:NADP binding"/>
    <property type="evidence" value="ECO:0007669"/>
    <property type="project" value="UniProtKB-UniRule"/>
</dbReference>
<keyword evidence="5 9" id="KW-0288">FMN</keyword>
<reference evidence="13" key="1">
    <citation type="submission" date="2021-12" db="EMBL/GenBank/DDBJ databases">
        <title>Black yeast isolated from Biological Soil Crust.</title>
        <authorList>
            <person name="Kurbessoian T."/>
        </authorList>
    </citation>
    <scope>NUCLEOTIDE SEQUENCE</scope>
    <source>
        <strain evidence="13">CCFEE 5208</strain>
    </source>
</reference>
<comment type="function">
    <text evidence="9">NADPH-dependent reductase which is a central component of the cytosolic iron-sulfur (Fe-S) protein assembly (CIA) machinery. Transfers electrons from NADPH via its FAD and FMN prosthetic groups to the [2Fe-2S] cluster of DRE2, another key component of the CIA machinery. In turn, this reduced cluster provides electrons for assembly of cytosolic iron-sulfur cluster proteins. Positively controls H(2)O(2)-induced cell death.</text>
</comment>
<evidence type="ECO:0000313" key="14">
    <source>
        <dbReference type="Proteomes" id="UP001168146"/>
    </source>
</evidence>
<keyword evidence="9" id="KW-0496">Mitochondrion</keyword>
<comment type="subcellular location">
    <subcellularLocation>
        <location evidence="9">Cytoplasm</location>
    </subcellularLocation>
    <subcellularLocation>
        <location evidence="9">Mitochondrion</location>
    </subcellularLocation>
    <text evidence="9">Relocalizes to mitochondria after H(2)O(2) exposure.</text>
</comment>
<dbReference type="GO" id="GO:0005829">
    <property type="term" value="C:cytosol"/>
    <property type="evidence" value="ECO:0007669"/>
    <property type="project" value="TreeGrafter"/>
</dbReference>
<dbReference type="InterPro" id="IPR028879">
    <property type="entry name" value="NDOR1"/>
</dbReference>
<dbReference type="GO" id="GO:0160246">
    <property type="term" value="F:NADPH-iron-sulfur [2Fe-2S] protein oxidoreductase activity"/>
    <property type="evidence" value="ECO:0007669"/>
    <property type="project" value="InterPro"/>
</dbReference>
<dbReference type="EC" id="1.18.1.-" evidence="9"/>
<keyword evidence="4 9" id="KW-0285">Flavoprotein</keyword>
<dbReference type="InterPro" id="IPR008254">
    <property type="entry name" value="Flavodoxin/NO_synth"/>
</dbReference>
<dbReference type="InterPro" id="IPR001709">
    <property type="entry name" value="Flavoprot_Pyr_Nucl_cyt_Rdtase"/>
</dbReference>
<dbReference type="PROSITE" id="PS51384">
    <property type="entry name" value="FAD_FR"/>
    <property type="match status" value="1"/>
</dbReference>
<dbReference type="Pfam" id="PF00667">
    <property type="entry name" value="FAD_binding_1"/>
    <property type="match status" value="1"/>
</dbReference>
<sequence length="723" mass="79898">MSYRVSISGPTEEGVPERAATLSSEDQAKTQVVPLIQVQRVNRDHIESYTDQPISSPIQHEATRTALILYGSETGNAQDIAEEVARTTERLRFDTTVLDLDSVSLRDLVKPTLIIFVVSTTGQGEFPQNARLFWRRLLSGALKVGVTLRKVRFASFGLGDSSYAQFNVAHRMLHSRMVQLGAKVICERGEGNEQHSEGHSAGFRAWVVALRERLMDAFPLDDGVLPIAEDTFLEPKWKLDFVREGQVEGRADDGACLNGAVNLPPSIPHEATNGTTSPVEAVRLEETPSTDLIPVKGAYTATLLSNKRVTAPDHFQDVRLLDLRIGEVYEYYPGAVAVLYPKNFPEDVQDFIDLMAWQDIADKPLTLTPTTLNHKSAAPPSPSPLRHLDLSHTLLTLRYLLSNVLDIMSIPRRSFFASLIHFAGTTTDDDHYQKARLLELANPDLIDELWDYTTRPKRTILEALQDFTTLRIPYQYALTTLPIIKGRQFSIASGGALKHSSQGSGGTRLDLLVAIANPPSPIIKYRPRHGVCTRYIASIQPGQLITIGLQPGYLDVSPAELAAPVLMIGPGTGIAPMRAMIYQRLAWATETGCRPAGKRLEGDVLLFGCRSSTADYYFEDEWRDLCEGEGLEVLTAFSREAGQGKRYVQDVLRGAGERVFELVVRRSGRVYVCGSSGAMPKGVREALVDVLVECGEGMGMGREGAEGYVEGMERSGRWKQETW</sequence>
<proteinExistence type="inferred from homology"/>
<keyword evidence="7 9" id="KW-0521">NADP</keyword>
<comment type="similarity">
    <text evidence="9">Belongs to the NADPH-dependent diflavin oxidoreductase NDOR1 family.</text>
</comment>
<dbReference type="PROSITE" id="PS50902">
    <property type="entry name" value="FLAVODOXIN_LIKE"/>
    <property type="match status" value="1"/>
</dbReference>
<dbReference type="InterPro" id="IPR029039">
    <property type="entry name" value="Flavoprotein-like_sf"/>
</dbReference>
<dbReference type="InterPro" id="IPR001094">
    <property type="entry name" value="Flavdoxin-like"/>
</dbReference>
<accession>A0AAN6FW05</accession>
<evidence type="ECO:0000256" key="2">
    <source>
        <dbReference type="ARBA" id="ARBA00001974"/>
    </source>
</evidence>
<feature type="domain" description="Flavodoxin-like" evidence="11">
    <location>
        <begin position="66"/>
        <end position="211"/>
    </location>
</feature>
<dbReference type="Gene3D" id="2.40.30.10">
    <property type="entry name" value="Translation factors"/>
    <property type="match status" value="1"/>
</dbReference>
<dbReference type="SUPFAM" id="SSF52343">
    <property type="entry name" value="Ferredoxin reductase-like, C-terminal NADP-linked domain"/>
    <property type="match status" value="1"/>
</dbReference>
<dbReference type="GO" id="GO:0016226">
    <property type="term" value="P:iron-sulfur cluster assembly"/>
    <property type="evidence" value="ECO:0007669"/>
    <property type="project" value="UniProtKB-UniRule"/>
</dbReference>
<feature type="binding site" evidence="9">
    <location>
        <begin position="638"/>
        <end position="639"/>
    </location>
    <ligand>
        <name>NADP(+)</name>
        <dbReference type="ChEBI" id="CHEBI:58349"/>
    </ligand>
</feature>
<dbReference type="InterPro" id="IPR001433">
    <property type="entry name" value="OxRdtase_FAD/NAD-bd"/>
</dbReference>
<evidence type="ECO:0000256" key="1">
    <source>
        <dbReference type="ARBA" id="ARBA00001917"/>
    </source>
</evidence>
<comment type="caution">
    <text evidence="13">The sequence shown here is derived from an EMBL/GenBank/DDBJ whole genome shotgun (WGS) entry which is preliminary data.</text>
</comment>
<comment type="cofactor">
    <cofactor evidence="1 9">
        <name>FMN</name>
        <dbReference type="ChEBI" id="CHEBI:58210"/>
    </cofactor>
</comment>
<dbReference type="Proteomes" id="UP001168146">
    <property type="component" value="Unassembled WGS sequence"/>
</dbReference>
<dbReference type="GO" id="GO:0005739">
    <property type="term" value="C:mitochondrion"/>
    <property type="evidence" value="ECO:0007669"/>
    <property type="project" value="UniProtKB-SubCell"/>
</dbReference>
<dbReference type="Gene3D" id="3.40.50.360">
    <property type="match status" value="1"/>
</dbReference>
<keyword evidence="8 9" id="KW-0560">Oxidoreductase</keyword>
<dbReference type="GO" id="GO:0050660">
    <property type="term" value="F:flavin adenine dinucleotide binding"/>
    <property type="evidence" value="ECO:0007669"/>
    <property type="project" value="UniProtKB-UniRule"/>
</dbReference>
<evidence type="ECO:0000259" key="12">
    <source>
        <dbReference type="PROSITE" id="PS51384"/>
    </source>
</evidence>
<evidence type="ECO:0000256" key="8">
    <source>
        <dbReference type="ARBA" id="ARBA00023002"/>
    </source>
</evidence>
<feature type="binding site" evidence="9">
    <location>
        <begin position="530"/>
        <end position="533"/>
    </location>
    <ligand>
        <name>FAD</name>
        <dbReference type="ChEBI" id="CHEBI:57692"/>
    </ligand>
</feature>
<dbReference type="InterPro" id="IPR017938">
    <property type="entry name" value="Riboflavin_synthase-like_b-brl"/>
</dbReference>
<feature type="domain" description="FAD-binding FR-type" evidence="12">
    <location>
        <begin position="296"/>
        <end position="558"/>
    </location>
</feature>
<evidence type="ECO:0000256" key="10">
    <source>
        <dbReference type="SAM" id="MobiDB-lite"/>
    </source>
</evidence>
<dbReference type="Pfam" id="PF00175">
    <property type="entry name" value="NAD_binding_1"/>
    <property type="match status" value="1"/>
</dbReference>
<comment type="similarity">
    <text evidence="9">In the N-terminal section; belongs to the flavodoxin family.</text>
</comment>
<evidence type="ECO:0000313" key="13">
    <source>
        <dbReference type="EMBL" id="KAK0325454.1"/>
    </source>
</evidence>
<keyword evidence="6 9" id="KW-0274">FAD</keyword>
<feature type="binding site" evidence="9">
    <location>
        <position position="572"/>
    </location>
    <ligand>
        <name>NADP(+)</name>
        <dbReference type="ChEBI" id="CHEBI:58349"/>
    </ligand>
</feature>
<dbReference type="Gene3D" id="1.20.990.10">
    <property type="entry name" value="NADPH-cytochrome p450 Reductase, Chain A, domain 3"/>
    <property type="match status" value="1"/>
</dbReference>
<dbReference type="PANTHER" id="PTHR19384">
    <property type="entry name" value="NITRIC OXIDE SYNTHASE-RELATED"/>
    <property type="match status" value="1"/>
</dbReference>
<keyword evidence="3 9" id="KW-0963">Cytoplasm</keyword>
<dbReference type="PANTHER" id="PTHR19384:SF10">
    <property type="entry name" value="NADPH-DEPENDENT DIFLAVIN OXIDOREDUCTASE 1"/>
    <property type="match status" value="1"/>
</dbReference>
<dbReference type="InterPro" id="IPR003097">
    <property type="entry name" value="CysJ-like_FAD-binding"/>
</dbReference>
<feature type="binding site" evidence="9">
    <location>
        <begin position="487"/>
        <end position="490"/>
    </location>
    <ligand>
        <name>FAD</name>
        <dbReference type="ChEBI" id="CHEBI:57692"/>
    </ligand>
</feature>
<feature type="binding site" evidence="9">
    <location>
        <position position="193"/>
    </location>
    <ligand>
        <name>FMN</name>
        <dbReference type="ChEBI" id="CHEBI:58210"/>
    </ligand>
</feature>
<evidence type="ECO:0000256" key="4">
    <source>
        <dbReference type="ARBA" id="ARBA00022630"/>
    </source>
</evidence>
<comment type="cofactor">
    <cofactor evidence="2 9">
        <name>FAD</name>
        <dbReference type="ChEBI" id="CHEBI:57692"/>
    </cofactor>
</comment>
<dbReference type="InterPro" id="IPR039261">
    <property type="entry name" value="FNR_nucleotide-bd"/>
</dbReference>
<gene>
    <name evidence="13" type="primary">TAH18_1</name>
    <name evidence="9" type="synonym">TAH18</name>
    <name evidence="13" type="ORF">LTR82_003737</name>
</gene>
<dbReference type="Pfam" id="PF00258">
    <property type="entry name" value="Flavodoxin_1"/>
    <property type="match status" value="1"/>
</dbReference>